<feature type="compositionally biased region" description="Basic and acidic residues" evidence="1">
    <location>
        <begin position="124"/>
        <end position="134"/>
    </location>
</feature>
<evidence type="ECO:0000313" key="3">
    <source>
        <dbReference type="Proteomes" id="UP000632138"/>
    </source>
</evidence>
<organism evidence="2 3">
    <name type="scientific">Paractinoplanes ovalisporus</name>
    <dbReference type="NCBI Taxonomy" id="2810368"/>
    <lineage>
        <taxon>Bacteria</taxon>
        <taxon>Bacillati</taxon>
        <taxon>Actinomycetota</taxon>
        <taxon>Actinomycetes</taxon>
        <taxon>Micromonosporales</taxon>
        <taxon>Micromonosporaceae</taxon>
        <taxon>Paractinoplanes</taxon>
    </lineage>
</organism>
<dbReference type="PANTHER" id="PTHR48100">
    <property type="entry name" value="BROAD-SPECIFICITY PHOSPHATASE YOR283W-RELATED"/>
    <property type="match status" value="1"/>
</dbReference>
<accession>A0ABS2AWA2</accession>
<keyword evidence="3" id="KW-1185">Reference proteome</keyword>
<proteinExistence type="predicted"/>
<reference evidence="2 3" key="1">
    <citation type="submission" date="2021-01" db="EMBL/GenBank/DDBJ databases">
        <title>Actinoplanes sp. nov. LDG1-06 isolated from lichen.</title>
        <authorList>
            <person name="Saeng-In P."/>
            <person name="Phongsopitanun W."/>
            <person name="Kanchanasin P."/>
            <person name="Yuki M."/>
            <person name="Kudo T."/>
            <person name="Ohkuma M."/>
            <person name="Tanasupawat S."/>
        </authorList>
    </citation>
    <scope>NUCLEOTIDE SEQUENCE [LARGE SCALE GENOMIC DNA]</scope>
    <source>
        <strain evidence="2 3">LDG1-06</strain>
    </source>
</reference>
<sequence length="220" mass="23648">MRTLHVVTHPEATHHVDGLVGGWFDSDLTPGGLAHATRIADVLASRTSGVPGTSAVSGTSGASAASGVEVWSSDLLRTRRTAEVIAPRLGVPVVFDEGLREKSYGEAGGRPQSWLDARFVPPPREGERMRHDEGIPGAETKWDLAVRVYAATARILKSDATHQVIVTHGMAATFVLAAWIEMPIEAAGRVAFRFTAGGVTTLHEDDYFHNHAVVRLNEQI</sequence>
<dbReference type="Gene3D" id="3.40.50.1240">
    <property type="entry name" value="Phosphoglycerate mutase-like"/>
    <property type="match status" value="1"/>
</dbReference>
<dbReference type="Pfam" id="PF00300">
    <property type="entry name" value="His_Phos_1"/>
    <property type="match status" value="1"/>
</dbReference>
<dbReference type="RefSeq" id="WP_203383803.1">
    <property type="nucleotide sequence ID" value="NZ_JAENHP010000036.1"/>
</dbReference>
<dbReference type="SUPFAM" id="SSF53254">
    <property type="entry name" value="Phosphoglycerate mutase-like"/>
    <property type="match status" value="1"/>
</dbReference>
<gene>
    <name evidence="2" type="ORF">JIG36_48945</name>
</gene>
<protein>
    <submittedName>
        <fullName evidence="2">Histidine phosphatase family protein</fullName>
    </submittedName>
</protein>
<evidence type="ECO:0000313" key="2">
    <source>
        <dbReference type="EMBL" id="MBM2623449.1"/>
    </source>
</evidence>
<feature type="region of interest" description="Disordered" evidence="1">
    <location>
        <begin position="104"/>
        <end position="134"/>
    </location>
</feature>
<dbReference type="CDD" id="cd07067">
    <property type="entry name" value="HP_PGM_like"/>
    <property type="match status" value="1"/>
</dbReference>
<comment type="caution">
    <text evidence="2">The sequence shown here is derived from an EMBL/GenBank/DDBJ whole genome shotgun (WGS) entry which is preliminary data.</text>
</comment>
<evidence type="ECO:0000256" key="1">
    <source>
        <dbReference type="SAM" id="MobiDB-lite"/>
    </source>
</evidence>
<dbReference type="InterPro" id="IPR050275">
    <property type="entry name" value="PGM_Phosphatase"/>
</dbReference>
<name>A0ABS2AWA2_9ACTN</name>
<dbReference type="SMART" id="SM00855">
    <property type="entry name" value="PGAM"/>
    <property type="match status" value="1"/>
</dbReference>
<dbReference type="EMBL" id="JAENHP010000036">
    <property type="protein sequence ID" value="MBM2623449.1"/>
    <property type="molecule type" value="Genomic_DNA"/>
</dbReference>
<dbReference type="InterPro" id="IPR013078">
    <property type="entry name" value="His_Pase_superF_clade-1"/>
</dbReference>
<dbReference type="InterPro" id="IPR029033">
    <property type="entry name" value="His_PPase_superfam"/>
</dbReference>
<dbReference type="PANTHER" id="PTHR48100:SF1">
    <property type="entry name" value="HISTIDINE PHOSPHATASE FAMILY PROTEIN-RELATED"/>
    <property type="match status" value="1"/>
</dbReference>
<dbReference type="Proteomes" id="UP000632138">
    <property type="component" value="Unassembled WGS sequence"/>
</dbReference>